<dbReference type="InterPro" id="IPR044925">
    <property type="entry name" value="His-Me_finger_sf"/>
</dbReference>
<dbReference type="Gene3D" id="1.10.10.60">
    <property type="entry name" value="Homeodomain-like"/>
    <property type="match status" value="1"/>
</dbReference>
<evidence type="ECO:0000259" key="2">
    <source>
        <dbReference type="Pfam" id="PF13392"/>
    </source>
</evidence>
<accession>A0A917IC92</accession>
<dbReference type="AlphaFoldDB" id="A0A917IC92"/>
<reference evidence="3" key="2">
    <citation type="submission" date="2020-09" db="EMBL/GenBank/DDBJ databases">
        <authorList>
            <person name="Sun Q."/>
            <person name="Zhou Y."/>
        </authorList>
    </citation>
    <scope>NUCLEOTIDE SEQUENCE</scope>
    <source>
        <strain evidence="3">CGMCC 1.15794</strain>
    </source>
</reference>
<dbReference type="Gene3D" id="3.90.75.20">
    <property type="match status" value="1"/>
</dbReference>
<gene>
    <name evidence="3" type="ORF">GCM10010921_01360</name>
</gene>
<feature type="region of interest" description="Disordered" evidence="1">
    <location>
        <begin position="97"/>
        <end position="117"/>
    </location>
</feature>
<keyword evidence="4" id="KW-1185">Reference proteome</keyword>
<protein>
    <recommendedName>
        <fullName evidence="2">HNH nuclease domain-containing protein</fullName>
    </recommendedName>
</protein>
<comment type="caution">
    <text evidence="3">The sequence shown here is derived from an EMBL/GenBank/DDBJ whole genome shotgun (WGS) entry which is preliminary data.</text>
</comment>
<reference evidence="3" key="1">
    <citation type="journal article" date="2014" name="Int. J. Syst. Evol. Microbiol.">
        <title>Complete genome sequence of Corynebacterium casei LMG S-19264T (=DSM 44701T), isolated from a smear-ripened cheese.</title>
        <authorList>
            <consortium name="US DOE Joint Genome Institute (JGI-PGF)"/>
            <person name="Walter F."/>
            <person name="Albersmeier A."/>
            <person name="Kalinowski J."/>
            <person name="Ruckert C."/>
        </authorList>
    </citation>
    <scope>NUCLEOTIDE SEQUENCE</scope>
    <source>
        <strain evidence="3">CGMCC 1.15794</strain>
    </source>
</reference>
<name>A0A917IC92_9MICO</name>
<dbReference type="RefSeq" id="WP_188754321.1">
    <property type="nucleotide sequence ID" value="NZ_BMJY01000001.1"/>
</dbReference>
<organism evidence="3 4">
    <name type="scientific">Microbacterium album</name>
    <dbReference type="NCBI Taxonomy" id="2053191"/>
    <lineage>
        <taxon>Bacteria</taxon>
        <taxon>Bacillati</taxon>
        <taxon>Actinomycetota</taxon>
        <taxon>Actinomycetes</taxon>
        <taxon>Micrococcales</taxon>
        <taxon>Microbacteriaceae</taxon>
        <taxon>Microbacterium</taxon>
    </lineage>
</organism>
<evidence type="ECO:0000313" key="3">
    <source>
        <dbReference type="EMBL" id="GGH33995.1"/>
    </source>
</evidence>
<evidence type="ECO:0000313" key="4">
    <source>
        <dbReference type="Proteomes" id="UP000657592"/>
    </source>
</evidence>
<dbReference type="Pfam" id="PF13392">
    <property type="entry name" value="HNH_3"/>
    <property type="match status" value="1"/>
</dbReference>
<dbReference type="EMBL" id="BMJY01000001">
    <property type="protein sequence ID" value="GGH33995.1"/>
    <property type="molecule type" value="Genomic_DNA"/>
</dbReference>
<sequence length="172" mass="19705">MGIRTLRAGDPIPAGEPRRYLTGAGYIKLRWKVGVEDYVEVYEHRFVMGMPDDDLQVHHRNRGRRDNRPENLVVLSAAEHRALHDAEDRPEFERRMAERGGYRSRAAQQKAERAAARRAALHRRALAMRAMYEAGSTTTEIGDAFGIHSSNVSIHLRRVGTEMRPFSSRSRR</sequence>
<dbReference type="SUPFAM" id="SSF54060">
    <property type="entry name" value="His-Me finger endonucleases"/>
    <property type="match status" value="1"/>
</dbReference>
<proteinExistence type="predicted"/>
<dbReference type="CDD" id="cd00085">
    <property type="entry name" value="HNHc"/>
    <property type="match status" value="1"/>
</dbReference>
<feature type="domain" description="HNH nuclease" evidence="2">
    <location>
        <begin position="51"/>
        <end position="81"/>
    </location>
</feature>
<dbReference type="InterPro" id="IPR003615">
    <property type="entry name" value="HNH_nuc"/>
</dbReference>
<dbReference type="Proteomes" id="UP000657592">
    <property type="component" value="Unassembled WGS sequence"/>
</dbReference>
<evidence type="ECO:0000256" key="1">
    <source>
        <dbReference type="SAM" id="MobiDB-lite"/>
    </source>
</evidence>